<keyword evidence="2" id="KW-1133">Transmembrane helix</keyword>
<dbReference type="RefSeq" id="WP_279670215.1">
    <property type="nucleotide sequence ID" value="NZ_JAOCBE010000001.1"/>
</dbReference>
<proteinExistence type="predicted"/>
<feature type="compositionally biased region" description="Polar residues" evidence="1">
    <location>
        <begin position="295"/>
        <end position="311"/>
    </location>
</feature>
<keyword evidence="2" id="KW-0472">Membrane</keyword>
<evidence type="ECO:0000313" key="4">
    <source>
        <dbReference type="Proteomes" id="UP001159915"/>
    </source>
</evidence>
<evidence type="ECO:0000256" key="1">
    <source>
        <dbReference type="SAM" id="MobiDB-lite"/>
    </source>
</evidence>
<evidence type="ECO:0000256" key="2">
    <source>
        <dbReference type="SAM" id="Phobius"/>
    </source>
</evidence>
<feature type="region of interest" description="Disordered" evidence="1">
    <location>
        <begin position="140"/>
        <end position="166"/>
    </location>
</feature>
<name>A0AA42MV19_ACIJO</name>
<feature type="transmembrane region" description="Helical" evidence="2">
    <location>
        <begin position="7"/>
        <end position="28"/>
    </location>
</feature>
<keyword evidence="2" id="KW-0812">Transmembrane</keyword>
<comment type="caution">
    <text evidence="3">The sequence shown here is derived from an EMBL/GenBank/DDBJ whole genome shotgun (WGS) entry which is preliminary data.</text>
</comment>
<feature type="compositionally biased region" description="Polar residues" evidence="1">
    <location>
        <begin position="150"/>
        <end position="160"/>
    </location>
</feature>
<feature type="region of interest" description="Disordered" evidence="1">
    <location>
        <begin position="295"/>
        <end position="327"/>
    </location>
</feature>
<feature type="transmembrane region" description="Helical" evidence="2">
    <location>
        <begin position="107"/>
        <end position="126"/>
    </location>
</feature>
<evidence type="ECO:0000313" key="3">
    <source>
        <dbReference type="EMBL" id="MDH0969476.1"/>
    </source>
</evidence>
<dbReference type="Proteomes" id="UP001159915">
    <property type="component" value="Unassembled WGS sequence"/>
</dbReference>
<gene>
    <name evidence="3" type="ORF">N5C10_09470</name>
</gene>
<protein>
    <submittedName>
        <fullName evidence="3">Uncharacterized protein</fullName>
    </submittedName>
</protein>
<dbReference type="EMBL" id="JAOCBE010000001">
    <property type="protein sequence ID" value="MDH0969476.1"/>
    <property type="molecule type" value="Genomic_DNA"/>
</dbReference>
<dbReference type="AlphaFoldDB" id="A0AA42MV19"/>
<organism evidence="3 4">
    <name type="scientific">Acinetobacter johnsonii</name>
    <dbReference type="NCBI Taxonomy" id="40214"/>
    <lineage>
        <taxon>Bacteria</taxon>
        <taxon>Pseudomonadati</taxon>
        <taxon>Pseudomonadota</taxon>
        <taxon>Gammaproteobacteria</taxon>
        <taxon>Moraxellales</taxon>
        <taxon>Moraxellaceae</taxon>
        <taxon>Acinetobacter</taxon>
    </lineage>
</organism>
<reference evidence="3" key="1">
    <citation type="submission" date="2022-09" db="EMBL/GenBank/DDBJ databases">
        <title>Intensive care unit water sources are persistently colonized with multi-drug resistant bacteria and are the site of extensive horizontal gene transfer of antibiotic resistance genes.</title>
        <authorList>
            <person name="Diorio-Toth L."/>
        </authorList>
    </citation>
    <scope>NUCLEOTIDE SEQUENCE</scope>
    <source>
        <strain evidence="3">GD03920</strain>
    </source>
</reference>
<sequence length="327" mass="36901">MAYFLGFLYIATYIVIYLSLLLLPYYVAYSIIEPHSFFGVVGVFILGSVIVPLTLGFAFLVFGSFFVAFDKFKEKIGPKPQSLSSHSYDSTPLDVTPEPEKKNIKGAVLSTILGLGVLGLILFLAINGAEKIEEANSDYETASYEETVDDTSTGYPYTDTSNDEPVDSYLTDNTITDNYSYMNDAVDEFLEILTDSGISGVARSVRDCYINTEIDNLYCLYLDNTARLMDDAFSKQMGFNRDEYLEEDRVQARNQKYYYIPTNTSHLAFNHQKIIEPQLIGLLQRKIQEKNYLRQNESGVSTTNSDLYSHNNSEDSRLGVEMSVSIR</sequence>
<feature type="transmembrane region" description="Helical" evidence="2">
    <location>
        <begin position="40"/>
        <end position="69"/>
    </location>
</feature>
<accession>A0AA42MV19</accession>